<dbReference type="EMBL" id="CP121694">
    <property type="protein sequence ID" value="WRO20418.1"/>
    <property type="molecule type" value="Genomic_DNA"/>
</dbReference>
<dbReference type="CDD" id="cd00534">
    <property type="entry name" value="DHNA_DHNTPE"/>
    <property type="match status" value="1"/>
</dbReference>
<comment type="catalytic activity">
    <reaction evidence="1 6">
        <text>7,8-dihydroneopterin = 6-hydroxymethyl-7,8-dihydropterin + glycolaldehyde</text>
        <dbReference type="Rhea" id="RHEA:10540"/>
        <dbReference type="ChEBI" id="CHEBI:17001"/>
        <dbReference type="ChEBI" id="CHEBI:17071"/>
        <dbReference type="ChEBI" id="CHEBI:44841"/>
        <dbReference type="EC" id="4.1.2.25"/>
    </reaction>
</comment>
<dbReference type="RefSeq" id="WP_366923316.1">
    <property type="nucleotide sequence ID" value="NZ_CP121694.1"/>
</dbReference>
<evidence type="ECO:0000256" key="1">
    <source>
        <dbReference type="ARBA" id="ARBA00001353"/>
    </source>
</evidence>
<dbReference type="EC" id="4.1.2.25" evidence="6"/>
<dbReference type="SMART" id="SM00905">
    <property type="entry name" value="FolB"/>
    <property type="match status" value="1"/>
</dbReference>
<dbReference type="PANTHER" id="PTHR42844:SF1">
    <property type="entry name" value="DIHYDRONEOPTERIN ALDOLASE 1-RELATED"/>
    <property type="match status" value="1"/>
</dbReference>
<evidence type="ECO:0000256" key="2">
    <source>
        <dbReference type="ARBA" id="ARBA00005013"/>
    </source>
</evidence>
<dbReference type="NCBIfam" id="TIGR00525">
    <property type="entry name" value="folB"/>
    <property type="match status" value="1"/>
</dbReference>
<dbReference type="GO" id="GO:0046656">
    <property type="term" value="P:folic acid biosynthetic process"/>
    <property type="evidence" value="ECO:0007669"/>
    <property type="project" value="UniProtKB-UniRule"/>
</dbReference>
<dbReference type="InterPro" id="IPR006156">
    <property type="entry name" value="Dihydroneopterin_aldolase"/>
</dbReference>
<dbReference type="Gene3D" id="3.30.1130.10">
    <property type="match status" value="1"/>
</dbReference>
<dbReference type="GO" id="GO:0046654">
    <property type="term" value="P:tetrahydrofolate biosynthetic process"/>
    <property type="evidence" value="ECO:0007669"/>
    <property type="project" value="UniProtKB-UniRule"/>
</dbReference>
<protein>
    <recommendedName>
        <fullName evidence="6">7,8-dihydroneopterin aldolase</fullName>
        <ecNumber evidence="6">4.1.2.25</ecNumber>
    </recommendedName>
</protein>
<dbReference type="SUPFAM" id="SSF55620">
    <property type="entry name" value="Tetrahydrobiopterin biosynthesis enzymes-like"/>
    <property type="match status" value="1"/>
</dbReference>
<evidence type="ECO:0000256" key="6">
    <source>
        <dbReference type="RuleBase" id="RU362079"/>
    </source>
</evidence>
<comment type="function">
    <text evidence="6">Catalyzes the conversion of 7,8-dihydroneopterin to 6-hydroxymethyl-7,8-dihydropterin.</text>
</comment>
<dbReference type="InterPro" id="IPR006157">
    <property type="entry name" value="FolB_dom"/>
</dbReference>
<evidence type="ECO:0000259" key="7">
    <source>
        <dbReference type="SMART" id="SM00905"/>
    </source>
</evidence>
<gene>
    <name evidence="8" type="primary">folB</name>
    <name evidence="8" type="ORF">MFMK1_000186</name>
</gene>
<reference evidence="8 9" key="1">
    <citation type="submission" date="2023-04" db="EMBL/GenBank/DDBJ databases">
        <authorList>
            <person name="Hsu D."/>
        </authorList>
    </citation>
    <scope>NUCLEOTIDE SEQUENCE [LARGE SCALE GENOMIC DNA]</scope>
    <source>
        <strain evidence="8 9">MK1</strain>
    </source>
</reference>
<evidence type="ECO:0000256" key="3">
    <source>
        <dbReference type="ARBA" id="ARBA00005708"/>
    </source>
</evidence>
<keyword evidence="4 6" id="KW-0289">Folate biosynthesis</keyword>
<sequence length="118" mass="13558">MDKIIMSGLEFYGFHGCLPHEKVQGQKFIVHLELWKELERAGQTDNLEFTVDYSNVYLTAKNVVEGRTYHLIEAVAENIAYEVLSRFAVSHVKVRIDKPQAPVDGKFDSFAVEIERSR</sequence>
<dbReference type="GO" id="GO:0005737">
    <property type="term" value="C:cytoplasm"/>
    <property type="evidence" value="ECO:0007669"/>
    <property type="project" value="TreeGrafter"/>
</dbReference>
<evidence type="ECO:0000313" key="9">
    <source>
        <dbReference type="Proteomes" id="UP001329915"/>
    </source>
</evidence>
<comment type="pathway">
    <text evidence="2 6">Cofactor biosynthesis; tetrahydrofolate biosynthesis; 2-amino-4-hydroxy-6-hydroxymethyl-7,8-dihydropteridine diphosphate from 7,8-dihydroneopterin triphosphate: step 3/4.</text>
</comment>
<dbReference type="AlphaFoldDB" id="A0AAU0UKM9"/>
<comment type="similarity">
    <text evidence="3 6">Belongs to the DHNA family.</text>
</comment>
<dbReference type="Proteomes" id="UP001329915">
    <property type="component" value="Chromosome"/>
</dbReference>
<dbReference type="NCBIfam" id="TIGR00526">
    <property type="entry name" value="folB_dom"/>
    <property type="match status" value="1"/>
</dbReference>
<name>A0AAU0UKM9_9FIRM</name>
<organism evidence="8 9">
    <name type="scientific">Metallumcola ferriviriculae</name>
    <dbReference type="NCBI Taxonomy" id="3039180"/>
    <lineage>
        <taxon>Bacteria</taxon>
        <taxon>Bacillati</taxon>
        <taxon>Bacillota</taxon>
        <taxon>Clostridia</taxon>
        <taxon>Neomoorellales</taxon>
        <taxon>Desulfitibacteraceae</taxon>
        <taxon>Metallumcola</taxon>
    </lineage>
</organism>
<dbReference type="KEGG" id="dbc:MFMK1_000186"/>
<evidence type="ECO:0000313" key="8">
    <source>
        <dbReference type="EMBL" id="WRO20418.1"/>
    </source>
</evidence>
<dbReference type="Pfam" id="PF02152">
    <property type="entry name" value="FolB"/>
    <property type="match status" value="1"/>
</dbReference>
<keyword evidence="5 6" id="KW-0456">Lyase</keyword>
<dbReference type="FunFam" id="3.30.1130.10:FF:000003">
    <property type="entry name" value="7,8-dihydroneopterin aldolase"/>
    <property type="match status" value="1"/>
</dbReference>
<feature type="domain" description="Dihydroneopterin aldolase/epimerase" evidence="7">
    <location>
        <begin position="4"/>
        <end position="116"/>
    </location>
</feature>
<proteinExistence type="inferred from homology"/>
<keyword evidence="9" id="KW-1185">Reference proteome</keyword>
<dbReference type="GO" id="GO:0004150">
    <property type="term" value="F:dihydroneopterin aldolase activity"/>
    <property type="evidence" value="ECO:0007669"/>
    <property type="project" value="UniProtKB-UniRule"/>
</dbReference>
<evidence type="ECO:0000256" key="5">
    <source>
        <dbReference type="ARBA" id="ARBA00023239"/>
    </source>
</evidence>
<dbReference type="PANTHER" id="PTHR42844">
    <property type="entry name" value="DIHYDRONEOPTERIN ALDOLASE 1-RELATED"/>
    <property type="match status" value="1"/>
</dbReference>
<accession>A0AAU0UKM9</accession>
<evidence type="ECO:0000256" key="4">
    <source>
        <dbReference type="ARBA" id="ARBA00022909"/>
    </source>
</evidence>
<dbReference type="InterPro" id="IPR043133">
    <property type="entry name" value="GTP-CH-I_C/QueF"/>
</dbReference>